<evidence type="ECO:0000313" key="5">
    <source>
        <dbReference type="Proteomes" id="UP000276888"/>
    </source>
</evidence>
<keyword evidence="2" id="KW-0012">Acyltransferase</keyword>
<dbReference type="InterPro" id="IPR016181">
    <property type="entry name" value="Acyl_CoA_acyltransferase"/>
</dbReference>
<keyword evidence="5" id="KW-1185">Reference proteome</keyword>
<dbReference type="InterPro" id="IPR000182">
    <property type="entry name" value="GNAT_dom"/>
</dbReference>
<reference evidence="4 5" key="1">
    <citation type="submission" date="2018-08" db="EMBL/GenBank/DDBJ databases">
        <title>Microbacterium lemovicicum sp. nov., a bacterium isolated from a natural uranium-rich soil.</title>
        <authorList>
            <person name="ORTET P."/>
        </authorList>
    </citation>
    <scope>NUCLEOTIDE SEQUENCE [LARGE SCALE GENOMIC DNA]</scope>
    <source>
        <strain evidence="4 5">Viu22</strain>
    </source>
</reference>
<evidence type="ECO:0000313" key="4">
    <source>
        <dbReference type="EMBL" id="AZS35506.1"/>
    </source>
</evidence>
<feature type="domain" description="N-acetyltransferase" evidence="3">
    <location>
        <begin position="2"/>
        <end position="148"/>
    </location>
</feature>
<evidence type="ECO:0000259" key="3">
    <source>
        <dbReference type="PROSITE" id="PS51186"/>
    </source>
</evidence>
<dbReference type="PROSITE" id="PS51186">
    <property type="entry name" value="GNAT"/>
    <property type="match status" value="1"/>
</dbReference>
<dbReference type="InterPro" id="IPR051016">
    <property type="entry name" value="Diverse_Substrate_AcTransf"/>
</dbReference>
<dbReference type="EMBL" id="CP031423">
    <property type="protein sequence ID" value="AZS35506.1"/>
    <property type="molecule type" value="Genomic_DNA"/>
</dbReference>
<dbReference type="AlphaFoldDB" id="A0A3Q9IYK6"/>
<dbReference type="Pfam" id="PF00583">
    <property type="entry name" value="Acetyltransf_1"/>
    <property type="match status" value="1"/>
</dbReference>
<proteinExistence type="predicted"/>
<keyword evidence="1" id="KW-0808">Transferase</keyword>
<gene>
    <name evidence="4" type="ORF">CVS47_00098</name>
</gene>
<sequence>MVRISSIEASDRDEWLPLWKGYLDFYESTIDDGTTESTLARIVDENGELHGAIARDDDGRAIGIVHWLTHAATWTRTDYCYLEDLFVSPDARGGGTGAALIEHVRVWAEEHGSAKVYWLTAEDNAAARALYDRVARRSGMIHYQIALG</sequence>
<name>A0A3Q9IYK6_9MICO</name>
<dbReference type="Proteomes" id="UP000276888">
    <property type="component" value="Chromosome"/>
</dbReference>
<dbReference type="RefSeq" id="WP_127094326.1">
    <property type="nucleotide sequence ID" value="NZ_CP031423.1"/>
</dbReference>
<dbReference type="GO" id="GO:0008080">
    <property type="term" value="F:N-acetyltransferase activity"/>
    <property type="evidence" value="ECO:0007669"/>
    <property type="project" value="TreeGrafter"/>
</dbReference>
<dbReference type="PANTHER" id="PTHR10545">
    <property type="entry name" value="DIAMINE N-ACETYLTRANSFERASE"/>
    <property type="match status" value="1"/>
</dbReference>
<protein>
    <recommendedName>
        <fullName evidence="3">N-acetyltransferase domain-containing protein</fullName>
    </recommendedName>
</protein>
<dbReference type="CDD" id="cd04301">
    <property type="entry name" value="NAT_SF"/>
    <property type="match status" value="1"/>
</dbReference>
<dbReference type="Gene3D" id="3.40.630.30">
    <property type="match status" value="1"/>
</dbReference>
<dbReference type="SUPFAM" id="SSF55729">
    <property type="entry name" value="Acyl-CoA N-acyltransferases (Nat)"/>
    <property type="match status" value="1"/>
</dbReference>
<dbReference type="OrthoDB" id="9805924at2"/>
<accession>A0A3Q9IYK6</accession>
<dbReference type="KEGG" id="mlv:CVS47_00098"/>
<dbReference type="PANTHER" id="PTHR10545:SF42">
    <property type="entry name" value="ACETYLTRANSFERASE"/>
    <property type="match status" value="1"/>
</dbReference>
<evidence type="ECO:0000256" key="1">
    <source>
        <dbReference type="ARBA" id="ARBA00022679"/>
    </source>
</evidence>
<organism evidence="4 5">
    <name type="scientific">Microbacterium lemovicicum</name>
    <dbReference type="NCBI Taxonomy" id="1072463"/>
    <lineage>
        <taxon>Bacteria</taxon>
        <taxon>Bacillati</taxon>
        <taxon>Actinomycetota</taxon>
        <taxon>Actinomycetes</taxon>
        <taxon>Micrococcales</taxon>
        <taxon>Microbacteriaceae</taxon>
        <taxon>Microbacterium</taxon>
    </lineage>
</organism>
<evidence type="ECO:0000256" key="2">
    <source>
        <dbReference type="ARBA" id="ARBA00023315"/>
    </source>
</evidence>